<evidence type="ECO:0000313" key="1">
    <source>
        <dbReference type="EMBL" id="RAI44802.1"/>
    </source>
</evidence>
<proteinExistence type="predicted"/>
<sequence>MIIEITGQEGRRFWGVSKLSSGAESTNEPFIGAFAGRDGKKLVMADTDGYFTAELVDADTLSFCYAHAGGKTASSVVSCNEVKRAR</sequence>
<name>A0A327L5G6_9BRAD</name>
<comment type="caution">
    <text evidence="1">The sequence shown here is derived from an EMBL/GenBank/DDBJ whole genome shotgun (WGS) entry which is preliminary data.</text>
</comment>
<evidence type="ECO:0000313" key="2">
    <source>
        <dbReference type="Proteomes" id="UP000249130"/>
    </source>
</evidence>
<dbReference type="EMBL" id="NPEX01000033">
    <property type="protein sequence ID" value="RAI44802.1"/>
    <property type="molecule type" value="Genomic_DNA"/>
</dbReference>
<keyword evidence="2" id="KW-1185">Reference proteome</keyword>
<gene>
    <name evidence="1" type="ORF">CH341_07185</name>
</gene>
<reference evidence="1 2" key="1">
    <citation type="submission" date="2017-07" db="EMBL/GenBank/DDBJ databases">
        <title>Draft Genome Sequences of Select Purple Nonsulfur Bacteria.</title>
        <authorList>
            <person name="Lasarre B."/>
            <person name="Mckinlay J.B."/>
        </authorList>
    </citation>
    <scope>NUCLEOTIDE SEQUENCE [LARGE SCALE GENOMIC DNA]</scope>
    <source>
        <strain evidence="1 2">DSM 5909</strain>
    </source>
</reference>
<dbReference type="AlphaFoldDB" id="A0A327L5G6"/>
<organism evidence="1 2">
    <name type="scientific">Rhodoplanes roseus</name>
    <dbReference type="NCBI Taxonomy" id="29409"/>
    <lineage>
        <taxon>Bacteria</taxon>
        <taxon>Pseudomonadati</taxon>
        <taxon>Pseudomonadota</taxon>
        <taxon>Alphaproteobacteria</taxon>
        <taxon>Hyphomicrobiales</taxon>
        <taxon>Nitrobacteraceae</taxon>
        <taxon>Rhodoplanes</taxon>
    </lineage>
</organism>
<accession>A0A327L5G6</accession>
<protein>
    <submittedName>
        <fullName evidence="1">Uncharacterized protein</fullName>
    </submittedName>
</protein>
<dbReference type="RefSeq" id="WP_111418357.1">
    <property type="nucleotide sequence ID" value="NZ_NPEX01000033.1"/>
</dbReference>
<dbReference type="Proteomes" id="UP000249130">
    <property type="component" value="Unassembled WGS sequence"/>
</dbReference>
<dbReference type="OrthoDB" id="8446859at2"/>